<evidence type="ECO:0000313" key="6">
    <source>
        <dbReference type="Proteomes" id="UP001328107"/>
    </source>
</evidence>
<dbReference type="Proteomes" id="UP001328107">
    <property type="component" value="Unassembled WGS sequence"/>
</dbReference>
<evidence type="ECO:0000256" key="3">
    <source>
        <dbReference type="ARBA" id="ARBA00023170"/>
    </source>
</evidence>
<proteinExistence type="predicted"/>
<feature type="non-terminal residue" evidence="5">
    <location>
        <position position="1"/>
    </location>
</feature>
<evidence type="ECO:0000256" key="1">
    <source>
        <dbReference type="ARBA" id="ARBA00023015"/>
    </source>
</evidence>
<keyword evidence="2" id="KW-0804">Transcription</keyword>
<keyword evidence="6" id="KW-1185">Reference proteome</keyword>
<dbReference type="SUPFAM" id="SSF48508">
    <property type="entry name" value="Nuclear receptor ligand-binding domain"/>
    <property type="match status" value="1"/>
</dbReference>
<comment type="caution">
    <text evidence="5">The sequence shown here is derived from an EMBL/GenBank/DDBJ whole genome shotgun (WGS) entry which is preliminary data.</text>
</comment>
<reference evidence="6" key="1">
    <citation type="submission" date="2022-10" db="EMBL/GenBank/DDBJ databases">
        <title>Genome assembly of Pristionchus species.</title>
        <authorList>
            <person name="Yoshida K."/>
            <person name="Sommer R.J."/>
        </authorList>
    </citation>
    <scope>NUCLEOTIDE SEQUENCE [LARGE SCALE GENOMIC DNA]</scope>
    <source>
        <strain evidence="6">RS5460</strain>
    </source>
</reference>
<name>A0AAN5D094_9BILA</name>
<accession>A0AAN5D094</accession>
<gene>
    <name evidence="5" type="ORF">PMAYCL1PPCAC_23855</name>
</gene>
<evidence type="ECO:0000256" key="2">
    <source>
        <dbReference type="ARBA" id="ARBA00023163"/>
    </source>
</evidence>
<keyword evidence="1" id="KW-0805">Transcription regulation</keyword>
<evidence type="ECO:0000256" key="4">
    <source>
        <dbReference type="SAM" id="MobiDB-lite"/>
    </source>
</evidence>
<dbReference type="AlphaFoldDB" id="A0AAN5D094"/>
<dbReference type="Gene3D" id="1.10.565.10">
    <property type="entry name" value="Retinoid X Receptor"/>
    <property type="match status" value="1"/>
</dbReference>
<sequence>SLPSLPSLPLSSLVTSFERLTQAVGVDGFGEGRCPLPFDSLLPSMQALVFFINSLPQFHSLPQDERVYLLKMNAVKGLLTASALSSIQLPPSSLVIQSLHSLSERLSPLPLSHLALLTLLVILNPPPHYSFSPQLESLLSSILSFLSPIPPPTLSALLSHIDSLSSIHSLYLQPRPSFRTRHPSITSLLETTSPPSLSLPSPSSLSLLSPPISESSFQEEPLDLSLPRI</sequence>
<feature type="region of interest" description="Disordered" evidence="4">
    <location>
        <begin position="210"/>
        <end position="229"/>
    </location>
</feature>
<keyword evidence="3" id="KW-0675">Receptor</keyword>
<organism evidence="5 6">
    <name type="scientific">Pristionchus mayeri</name>
    <dbReference type="NCBI Taxonomy" id="1317129"/>
    <lineage>
        <taxon>Eukaryota</taxon>
        <taxon>Metazoa</taxon>
        <taxon>Ecdysozoa</taxon>
        <taxon>Nematoda</taxon>
        <taxon>Chromadorea</taxon>
        <taxon>Rhabditida</taxon>
        <taxon>Rhabditina</taxon>
        <taxon>Diplogasteromorpha</taxon>
        <taxon>Diplogasteroidea</taxon>
        <taxon>Neodiplogasteridae</taxon>
        <taxon>Pristionchus</taxon>
    </lineage>
</organism>
<dbReference type="InterPro" id="IPR035500">
    <property type="entry name" value="NHR-like_dom_sf"/>
</dbReference>
<evidence type="ECO:0000313" key="5">
    <source>
        <dbReference type="EMBL" id="GMR53660.1"/>
    </source>
</evidence>
<dbReference type="EMBL" id="BTRK01000005">
    <property type="protein sequence ID" value="GMR53660.1"/>
    <property type="molecule type" value="Genomic_DNA"/>
</dbReference>
<protein>
    <submittedName>
        <fullName evidence="5">Uncharacterized protein</fullName>
    </submittedName>
</protein>